<dbReference type="Pfam" id="PF00664">
    <property type="entry name" value="ABC_membrane"/>
    <property type="match status" value="1"/>
</dbReference>
<feature type="region of interest" description="Disordered" evidence="7">
    <location>
        <begin position="349"/>
        <end position="420"/>
    </location>
</feature>
<evidence type="ECO:0000313" key="11">
    <source>
        <dbReference type="EMBL" id="PKV10249.1"/>
    </source>
</evidence>
<evidence type="ECO:0000256" key="8">
    <source>
        <dbReference type="SAM" id="Phobius"/>
    </source>
</evidence>
<dbReference type="PROSITE" id="PS00211">
    <property type="entry name" value="ABC_TRANSPORTER_1"/>
    <property type="match status" value="1"/>
</dbReference>
<proteinExistence type="predicted"/>
<evidence type="ECO:0000256" key="5">
    <source>
        <dbReference type="ARBA" id="ARBA00022989"/>
    </source>
</evidence>
<feature type="transmembrane region" description="Helical" evidence="8">
    <location>
        <begin position="44"/>
        <end position="66"/>
    </location>
</feature>
<evidence type="ECO:0000256" key="2">
    <source>
        <dbReference type="ARBA" id="ARBA00022692"/>
    </source>
</evidence>
<dbReference type="GO" id="GO:0034040">
    <property type="term" value="F:ATPase-coupled lipid transmembrane transporter activity"/>
    <property type="evidence" value="ECO:0007669"/>
    <property type="project" value="TreeGrafter"/>
</dbReference>
<keyword evidence="4 11" id="KW-0067">ATP-binding</keyword>
<evidence type="ECO:0000256" key="6">
    <source>
        <dbReference type="ARBA" id="ARBA00023136"/>
    </source>
</evidence>
<dbReference type="InterPro" id="IPR003439">
    <property type="entry name" value="ABC_transporter-like_ATP-bd"/>
</dbReference>
<dbReference type="InterPro" id="IPR027417">
    <property type="entry name" value="P-loop_NTPase"/>
</dbReference>
<feature type="transmembrane region" description="Helical" evidence="8">
    <location>
        <begin position="158"/>
        <end position="178"/>
    </location>
</feature>
<dbReference type="InterPro" id="IPR036640">
    <property type="entry name" value="ABC1_TM_sf"/>
</dbReference>
<keyword evidence="6 8" id="KW-0472">Membrane</keyword>
<dbReference type="GO" id="GO:0016887">
    <property type="term" value="F:ATP hydrolysis activity"/>
    <property type="evidence" value="ECO:0007669"/>
    <property type="project" value="InterPro"/>
</dbReference>
<evidence type="ECO:0000256" key="7">
    <source>
        <dbReference type="SAM" id="MobiDB-lite"/>
    </source>
</evidence>
<evidence type="ECO:0000313" key="12">
    <source>
        <dbReference type="Proteomes" id="UP000233731"/>
    </source>
</evidence>
<dbReference type="CDD" id="cd18584">
    <property type="entry name" value="ABC_6TM_AarD_CydD"/>
    <property type="match status" value="1"/>
</dbReference>
<protein>
    <submittedName>
        <fullName evidence="11">Cysteine ABC transporter ATP-binding protein</fullName>
    </submittedName>
</protein>
<gene>
    <name evidence="11" type="ORF">CQR44_0214</name>
</gene>
<dbReference type="InterPro" id="IPR011527">
    <property type="entry name" value="ABC1_TM_dom"/>
</dbReference>
<evidence type="ECO:0000256" key="3">
    <source>
        <dbReference type="ARBA" id="ARBA00022741"/>
    </source>
</evidence>
<dbReference type="PROSITE" id="PS50893">
    <property type="entry name" value="ABC_TRANSPORTER_2"/>
    <property type="match status" value="1"/>
</dbReference>
<sequence>MIDKNLFRFDGVRSTLGLLAALSLLQGIGVVVQAYGLTLALVRIWHLQNLKVLVVPVLIFLAAYTCRQLCDVAKDRCATDRADAIVAELRPSIQDKVFSLGPSALARRGTGSAVTMLVDGLDQVRTYVLTVLPKMMDLIFIPLIVLVVVWTQDAGSGLILLLMLPLLIFFMVILGLAARDRSSRQYAQFRKLNTRFMDTVLGLPTLKMLGIDKEYEDEIYSVSDRFRKRTMSVIRVAMTSTFALDFFATLAIAIMAVFLGNNLINAKVELFPALLALILAPEYFMPIRQFGDDFHATLNGKNALDDIADMLAQPEPKRMEELDWSGWKEDSHLRLEGIDFAYPGPKPVESSASAGAQMDAMAKSESQKTSKKSRKPKSSTVQGGNGGAVSAESGSTAPQGTAVEAVADSRISESEGGSQEQPLALSGLDFNLHGFSKVAIVGRSGAGKSTLMDLLAGFDQPKAGTIDLDGHQLEHCNVAAWQRHISYIPQNPFIFHGTVSDNIRFYNQEADDAQVARAADRAGLTDWLTTLPDGLGTQIGEGNRGISGGQAQRIALARGILDPSREILFFDEPTAHLDIETEYDLKQTLLPIMDGHLVVLATHRLHWLANMDWVIMLEHGRIVAQGDPRELIGQGGPLDALIDEMGGNQIADYQQD</sequence>
<evidence type="ECO:0000259" key="9">
    <source>
        <dbReference type="PROSITE" id="PS50893"/>
    </source>
</evidence>
<dbReference type="Gene3D" id="3.40.50.300">
    <property type="entry name" value="P-loop containing nucleotide triphosphate hydrolases"/>
    <property type="match status" value="1"/>
</dbReference>
<dbReference type="Proteomes" id="UP000233731">
    <property type="component" value="Unassembled WGS sequence"/>
</dbReference>
<dbReference type="GO" id="GO:0140359">
    <property type="term" value="F:ABC-type transporter activity"/>
    <property type="evidence" value="ECO:0007669"/>
    <property type="project" value="InterPro"/>
</dbReference>
<dbReference type="GO" id="GO:0005524">
    <property type="term" value="F:ATP binding"/>
    <property type="evidence" value="ECO:0007669"/>
    <property type="project" value="UniProtKB-KW"/>
</dbReference>
<dbReference type="SUPFAM" id="SSF90123">
    <property type="entry name" value="ABC transporter transmembrane region"/>
    <property type="match status" value="1"/>
</dbReference>
<keyword evidence="2 8" id="KW-0812">Transmembrane</keyword>
<keyword evidence="3" id="KW-0547">Nucleotide-binding</keyword>
<feature type="domain" description="ABC transmembrane type-1" evidence="10">
    <location>
        <begin position="18"/>
        <end position="299"/>
    </location>
</feature>
<comment type="subcellular location">
    <subcellularLocation>
        <location evidence="1">Cell membrane</location>
        <topology evidence="1">Multi-pass membrane protein</topology>
    </subcellularLocation>
</comment>
<evidence type="ECO:0000256" key="1">
    <source>
        <dbReference type="ARBA" id="ARBA00004651"/>
    </source>
</evidence>
<accession>A0A2N3RCP1</accession>
<feature type="transmembrane region" description="Helical" evidence="8">
    <location>
        <begin position="233"/>
        <end position="258"/>
    </location>
</feature>
<dbReference type="InterPro" id="IPR003593">
    <property type="entry name" value="AAA+_ATPase"/>
</dbReference>
<dbReference type="EMBL" id="PCHJ01000007">
    <property type="protein sequence ID" value="PKV10249.1"/>
    <property type="molecule type" value="Genomic_DNA"/>
</dbReference>
<dbReference type="PANTHER" id="PTHR24221:SF614">
    <property type="entry name" value="GLUTATHIONE_L-CYSTEINE TRANSPORT SYSTEM ATP-BINDING_PERMEASE PROTEIN CYDC"/>
    <property type="match status" value="1"/>
</dbReference>
<organism evidence="11 12">
    <name type="scientific">Bifidobacterium asteroides</name>
    <dbReference type="NCBI Taxonomy" id="1684"/>
    <lineage>
        <taxon>Bacteria</taxon>
        <taxon>Bacillati</taxon>
        <taxon>Actinomycetota</taxon>
        <taxon>Actinomycetes</taxon>
        <taxon>Bifidobacteriales</taxon>
        <taxon>Bifidobacteriaceae</taxon>
        <taxon>Bifidobacterium</taxon>
    </lineage>
</organism>
<dbReference type="AlphaFoldDB" id="A0A2N3RCP1"/>
<dbReference type="Gene3D" id="1.20.1560.10">
    <property type="entry name" value="ABC transporter type 1, transmembrane domain"/>
    <property type="match status" value="1"/>
</dbReference>
<dbReference type="InterPro" id="IPR017871">
    <property type="entry name" value="ABC_transporter-like_CS"/>
</dbReference>
<feature type="transmembrane region" description="Helical" evidence="8">
    <location>
        <begin position="135"/>
        <end position="152"/>
    </location>
</feature>
<dbReference type="PANTHER" id="PTHR24221">
    <property type="entry name" value="ATP-BINDING CASSETTE SUB-FAMILY B"/>
    <property type="match status" value="1"/>
</dbReference>
<dbReference type="RefSeq" id="WP_257468447.1">
    <property type="nucleotide sequence ID" value="NZ_PCHJ01000007.1"/>
</dbReference>
<dbReference type="PROSITE" id="PS50929">
    <property type="entry name" value="ABC_TM1F"/>
    <property type="match status" value="1"/>
</dbReference>
<dbReference type="GO" id="GO:0005886">
    <property type="term" value="C:plasma membrane"/>
    <property type="evidence" value="ECO:0007669"/>
    <property type="project" value="UniProtKB-SubCell"/>
</dbReference>
<dbReference type="Pfam" id="PF00005">
    <property type="entry name" value="ABC_tran"/>
    <property type="match status" value="1"/>
</dbReference>
<keyword evidence="5 8" id="KW-1133">Transmembrane helix</keyword>
<dbReference type="SMART" id="SM00382">
    <property type="entry name" value="AAA"/>
    <property type="match status" value="1"/>
</dbReference>
<name>A0A2N3RCP1_9BIFI</name>
<dbReference type="InterPro" id="IPR039421">
    <property type="entry name" value="Type_1_exporter"/>
</dbReference>
<feature type="domain" description="ABC transporter" evidence="9">
    <location>
        <begin position="406"/>
        <end position="644"/>
    </location>
</feature>
<dbReference type="SUPFAM" id="SSF52540">
    <property type="entry name" value="P-loop containing nucleoside triphosphate hydrolases"/>
    <property type="match status" value="1"/>
</dbReference>
<comment type="caution">
    <text evidence="11">The sequence shown here is derived from an EMBL/GenBank/DDBJ whole genome shotgun (WGS) entry which is preliminary data.</text>
</comment>
<reference evidence="11 12" key="1">
    <citation type="submission" date="2017-10" db="EMBL/GenBank/DDBJ databases">
        <title>Bifidobacterium genomics.</title>
        <authorList>
            <person name="Lugli G.A."/>
            <person name="Milani C."/>
            <person name="Mancabelli L."/>
        </authorList>
    </citation>
    <scope>NUCLEOTIDE SEQUENCE [LARGE SCALE GENOMIC DNA]</scope>
    <source>
        <strain evidence="11 12">1460B</strain>
    </source>
</reference>
<evidence type="ECO:0000259" key="10">
    <source>
        <dbReference type="PROSITE" id="PS50929"/>
    </source>
</evidence>
<evidence type="ECO:0000256" key="4">
    <source>
        <dbReference type="ARBA" id="ARBA00022840"/>
    </source>
</evidence>